<name>W7TM24_9STRA</name>
<comment type="similarity">
    <text evidence="1">Belongs to the AFG1 ATPase family.</text>
</comment>
<feature type="region of interest" description="Disordered" evidence="4">
    <location>
        <begin position="97"/>
        <end position="128"/>
    </location>
</feature>
<dbReference type="PANTHER" id="PTHR12169">
    <property type="entry name" value="ATPASE N2B"/>
    <property type="match status" value="1"/>
</dbReference>
<sequence>MLGRPVLLLAARQRRPFLASTRALGLASTWHANSLRPGLQNEVASAGIANRPLIEVYEALVNEGALRRDAKQHRVARRLDKLSRLLATYTPPMSFKQMDSSLTLPSSSSSSEKKTTPSSTAVASPSSPTAQHKVLRGLYLHGEVGTGKSLLMDLFFHHCPLKRKRRVHFHSFMLEVHARIHAWKQEALQREGRQRHVDLRPERNAITQIARQIGQEATVLCFDEFQVTDVADAIIMSRLFAELWQGSGVVVVATSNRPPEDLYLGGLNRPYFLPFIDLLRRQCRVESMESERDHRRGFAWQQGKYFTPTVHEGVSEAKRRVGEGENAGAGSKGGKEEEKKGRMAEVKETFKGRREAARALDAAFLRLSGGRRGGPCQVPVMMGRTLRVPEACGGICRFSFEELCATDVFAADYQALSGYFHTLVLEGVACMGARRANEARRFITLVDVLYESKTRLLMSAERPIGNLFLGEERKEEGNTGSGGVVGGSGVQVGSGAGGGGTRDREGGRELEAGGKEGAGREHVDAAQELMVPEGELASVKELSFAFRRAASRLREMASQEYWNAGGEGRTGERGP</sequence>
<dbReference type="GO" id="GO:0016887">
    <property type="term" value="F:ATP hydrolysis activity"/>
    <property type="evidence" value="ECO:0007669"/>
    <property type="project" value="InterPro"/>
</dbReference>
<keyword evidence="2" id="KW-0547">Nucleotide-binding</keyword>
<feature type="compositionally biased region" description="Gly residues" evidence="4">
    <location>
        <begin position="479"/>
        <end position="500"/>
    </location>
</feature>
<feature type="region of interest" description="Disordered" evidence="4">
    <location>
        <begin position="318"/>
        <end position="344"/>
    </location>
</feature>
<dbReference type="GO" id="GO:0005524">
    <property type="term" value="F:ATP binding"/>
    <property type="evidence" value="ECO:0007669"/>
    <property type="project" value="UniProtKB-KW"/>
</dbReference>
<organism evidence="5 6">
    <name type="scientific">Nannochloropsis gaditana</name>
    <dbReference type="NCBI Taxonomy" id="72520"/>
    <lineage>
        <taxon>Eukaryota</taxon>
        <taxon>Sar</taxon>
        <taxon>Stramenopiles</taxon>
        <taxon>Ochrophyta</taxon>
        <taxon>Eustigmatophyceae</taxon>
        <taxon>Eustigmatales</taxon>
        <taxon>Monodopsidaceae</taxon>
        <taxon>Nannochloropsis</taxon>
    </lineage>
</organism>
<gene>
    <name evidence="5" type="ORF">Naga_100194g4</name>
</gene>
<dbReference type="SUPFAM" id="SSF52540">
    <property type="entry name" value="P-loop containing nucleoside triphosphate hydrolases"/>
    <property type="match status" value="1"/>
</dbReference>
<dbReference type="GO" id="GO:0005739">
    <property type="term" value="C:mitochondrion"/>
    <property type="evidence" value="ECO:0007669"/>
    <property type="project" value="TreeGrafter"/>
</dbReference>
<protein>
    <submittedName>
        <fullName evidence="5">Lactation elevated 1</fullName>
    </submittedName>
</protein>
<reference evidence="5 6" key="1">
    <citation type="journal article" date="2014" name="Mol. Plant">
        <title>Chromosome Scale Genome Assembly and Transcriptome Profiling of Nannochloropsis gaditana in Nitrogen Depletion.</title>
        <authorList>
            <person name="Corteggiani Carpinelli E."/>
            <person name="Telatin A."/>
            <person name="Vitulo N."/>
            <person name="Forcato C."/>
            <person name="D'Angelo M."/>
            <person name="Schiavon R."/>
            <person name="Vezzi A."/>
            <person name="Giacometti G.M."/>
            <person name="Morosinotto T."/>
            <person name="Valle G."/>
        </authorList>
    </citation>
    <scope>NUCLEOTIDE SEQUENCE [LARGE SCALE GENOMIC DNA]</scope>
    <source>
        <strain evidence="5 6">B-31</strain>
    </source>
</reference>
<dbReference type="OrthoDB" id="548867at2759"/>
<dbReference type="Proteomes" id="UP000019335">
    <property type="component" value="Chromosome 7"/>
</dbReference>
<feature type="compositionally biased region" description="Low complexity" evidence="4">
    <location>
        <begin position="100"/>
        <end position="128"/>
    </location>
</feature>
<dbReference type="Pfam" id="PF03969">
    <property type="entry name" value="AFG1_ATPase"/>
    <property type="match status" value="2"/>
</dbReference>
<keyword evidence="3" id="KW-0067">ATP-binding</keyword>
<feature type="compositionally biased region" description="Basic and acidic residues" evidence="4">
    <location>
        <begin position="501"/>
        <end position="522"/>
    </location>
</feature>
<dbReference type="AlphaFoldDB" id="W7TM24"/>
<keyword evidence="6" id="KW-1185">Reference proteome</keyword>
<dbReference type="InterPro" id="IPR027417">
    <property type="entry name" value="P-loop_NTPase"/>
</dbReference>
<evidence type="ECO:0000313" key="6">
    <source>
        <dbReference type="Proteomes" id="UP000019335"/>
    </source>
</evidence>
<proteinExistence type="inferred from homology"/>
<feature type="compositionally biased region" description="Basic and acidic residues" evidence="4">
    <location>
        <begin position="333"/>
        <end position="344"/>
    </location>
</feature>
<comment type="caution">
    <text evidence="5">The sequence shown here is derived from an EMBL/GenBank/DDBJ whole genome shotgun (WGS) entry which is preliminary data.</text>
</comment>
<dbReference type="PANTHER" id="PTHR12169:SF6">
    <property type="entry name" value="AFG1-LIKE ATPASE"/>
    <property type="match status" value="1"/>
</dbReference>
<evidence type="ECO:0000256" key="2">
    <source>
        <dbReference type="ARBA" id="ARBA00022741"/>
    </source>
</evidence>
<accession>W7TM24</accession>
<dbReference type="EMBL" id="AZIL01000522">
    <property type="protein sequence ID" value="EWM27077.1"/>
    <property type="molecule type" value="Genomic_DNA"/>
</dbReference>
<dbReference type="NCBIfam" id="NF040713">
    <property type="entry name" value="ZapE"/>
    <property type="match status" value="1"/>
</dbReference>
<dbReference type="InterPro" id="IPR005654">
    <property type="entry name" value="ATPase_AFG1-like"/>
</dbReference>
<evidence type="ECO:0000256" key="1">
    <source>
        <dbReference type="ARBA" id="ARBA00010322"/>
    </source>
</evidence>
<feature type="region of interest" description="Disordered" evidence="4">
    <location>
        <begin position="471"/>
        <end position="522"/>
    </location>
</feature>
<dbReference type="Gene3D" id="3.40.50.300">
    <property type="entry name" value="P-loop containing nucleotide triphosphate hydrolases"/>
    <property type="match status" value="1"/>
</dbReference>
<evidence type="ECO:0000256" key="4">
    <source>
        <dbReference type="SAM" id="MobiDB-lite"/>
    </source>
</evidence>
<evidence type="ECO:0000313" key="5">
    <source>
        <dbReference type="EMBL" id="EWM27077.1"/>
    </source>
</evidence>
<evidence type="ECO:0000256" key="3">
    <source>
        <dbReference type="ARBA" id="ARBA00022840"/>
    </source>
</evidence>